<evidence type="ECO:0000256" key="10">
    <source>
        <dbReference type="ARBA" id="ARBA00075773"/>
    </source>
</evidence>
<evidence type="ECO:0000256" key="2">
    <source>
        <dbReference type="ARBA" id="ARBA00022552"/>
    </source>
</evidence>
<dbReference type="SUPFAM" id="SSF50978">
    <property type="entry name" value="WD40 repeat-like"/>
    <property type="match status" value="1"/>
</dbReference>
<dbReference type="InterPro" id="IPR015943">
    <property type="entry name" value="WD40/YVTN_repeat-like_dom_sf"/>
</dbReference>
<dbReference type="AlphaFoldDB" id="A0AAV7PV13"/>
<comment type="similarity">
    <text evidence="7">Belongs to the WD repeat UTP18 family.</text>
</comment>
<keyword evidence="13" id="KW-1185">Reference proteome</keyword>
<feature type="region of interest" description="Disordered" evidence="11">
    <location>
        <begin position="154"/>
        <end position="175"/>
    </location>
</feature>
<comment type="subcellular location">
    <subcellularLocation>
        <location evidence="1">Nucleus</location>
        <location evidence="1">Nucleolus</location>
    </subcellularLocation>
</comment>
<evidence type="ECO:0000256" key="4">
    <source>
        <dbReference type="ARBA" id="ARBA00022574"/>
    </source>
</evidence>
<dbReference type="InterPro" id="IPR045161">
    <property type="entry name" value="Utp18"/>
</dbReference>
<comment type="function">
    <text evidence="8">Part of the small subunit (SSU) processome, first precursor of the small eukaryotic ribosomal subunit. During the assembly of the SSU processome in the nucleolus, many ribosome biogenesis factors, an RNA chaperone and ribosomal proteins associate with the nascent pre-rRNA and work in concert to generate RNA folding, modifications, rearrangements and cleavage as well as targeted degradation of pre-ribosomal RNA by the RNA exosome. Involved in nucleolar processing of pre-18S ribosomal RNA.</text>
</comment>
<dbReference type="GO" id="GO:0034388">
    <property type="term" value="C:Pwp2p-containing subcomplex of 90S preribosome"/>
    <property type="evidence" value="ECO:0007669"/>
    <property type="project" value="TreeGrafter"/>
</dbReference>
<evidence type="ECO:0000256" key="8">
    <source>
        <dbReference type="ARBA" id="ARBA00058527"/>
    </source>
</evidence>
<evidence type="ECO:0000313" key="13">
    <source>
        <dbReference type="Proteomes" id="UP001066276"/>
    </source>
</evidence>
<evidence type="ECO:0000256" key="11">
    <source>
        <dbReference type="SAM" id="MobiDB-lite"/>
    </source>
</evidence>
<dbReference type="PANTHER" id="PTHR18359">
    <property type="entry name" value="WD-REPEAT PROTEIN-RELATED"/>
    <property type="match status" value="1"/>
</dbReference>
<keyword evidence="3" id="KW-0597">Phosphoprotein</keyword>
<evidence type="ECO:0000256" key="6">
    <source>
        <dbReference type="ARBA" id="ARBA00023242"/>
    </source>
</evidence>
<dbReference type="FunFam" id="2.130.10.10:FF:000121">
    <property type="entry name" value="U3 small nucleolar RNA-associated protein 18 homolog"/>
    <property type="match status" value="1"/>
</dbReference>
<evidence type="ECO:0000256" key="5">
    <source>
        <dbReference type="ARBA" id="ARBA00022737"/>
    </source>
</evidence>
<keyword evidence="5" id="KW-0677">Repeat</keyword>
<evidence type="ECO:0000313" key="12">
    <source>
        <dbReference type="EMBL" id="KAJ1131926.1"/>
    </source>
</evidence>
<evidence type="ECO:0000256" key="3">
    <source>
        <dbReference type="ARBA" id="ARBA00022553"/>
    </source>
</evidence>
<dbReference type="Proteomes" id="UP001066276">
    <property type="component" value="Chromosome 7"/>
</dbReference>
<proteinExistence type="inferred from homology"/>
<dbReference type="Pfam" id="PF00400">
    <property type="entry name" value="WD40"/>
    <property type="match status" value="1"/>
</dbReference>
<dbReference type="InterPro" id="IPR001680">
    <property type="entry name" value="WD40_rpt"/>
</dbReference>
<dbReference type="SMART" id="SM00320">
    <property type="entry name" value="WD40"/>
    <property type="match status" value="5"/>
</dbReference>
<accession>A0AAV7PV13</accession>
<evidence type="ECO:0000256" key="9">
    <source>
        <dbReference type="ARBA" id="ARBA00074442"/>
    </source>
</evidence>
<dbReference type="InterPro" id="IPR036322">
    <property type="entry name" value="WD40_repeat_dom_sf"/>
</dbReference>
<dbReference type="PANTHER" id="PTHR18359:SF0">
    <property type="entry name" value="U3 SMALL NUCLEOLAR RNA-ASSOCIATED PROTEIN 18 HOMOLOG"/>
    <property type="match status" value="1"/>
</dbReference>
<sequence length="509" mass="55417">MGDTGGVKKRKSDLAESGEPEDAPQKPRRRKARRDPSPLGAAERCLEQAVFGDPEELLEALRGGRPVEELILGSEDEEGGPGSDESGAEDVAPRRRDLRKQPAWQDEDEADPAPVDLQHRFRRELARSTAERTLPGTQLQSRLCTAFRRAMGGTPAWAERSPGEDPEEDSLEQGTGQLLRASRTLPPGPLHVKKCPPANQARPSEARLSSVHFHPTAAVLLAAGLDRSIGLFQVDGGAGGLIQSLHLEGFPVHRAQFTPDGRQVLATGERSRSLYLYDMMGGRLSSVQPRGLSERWLRAFEISPDGALLLLHGVSGYLHLLSMRTKELIGSVKVNGRAAGAAFTTDSSRIYSSDDEGGMYVWDVGSRRCLHRFTDEGCLRSTCLALSPDERYLACGSSSGVVNVYAQEDCMREAQPRPLKALMNLTTCASALVFNPTSEMLGMASSAADEAVRLVHVPTFSVFPNFPLAKRKNIHLAQCLDFSPGSGYFAIANNKGSALLYRLKHYTSF</sequence>
<evidence type="ECO:0000256" key="7">
    <source>
        <dbReference type="ARBA" id="ARBA00025767"/>
    </source>
</evidence>
<dbReference type="Gene3D" id="2.130.10.10">
    <property type="entry name" value="YVTN repeat-like/Quinoprotein amine dehydrogenase"/>
    <property type="match status" value="1"/>
</dbReference>
<feature type="region of interest" description="Disordered" evidence="11">
    <location>
        <begin position="1"/>
        <end position="117"/>
    </location>
</feature>
<evidence type="ECO:0000256" key="1">
    <source>
        <dbReference type="ARBA" id="ARBA00004604"/>
    </source>
</evidence>
<organism evidence="12 13">
    <name type="scientific">Pleurodeles waltl</name>
    <name type="common">Iberian ribbed newt</name>
    <dbReference type="NCBI Taxonomy" id="8319"/>
    <lineage>
        <taxon>Eukaryota</taxon>
        <taxon>Metazoa</taxon>
        <taxon>Chordata</taxon>
        <taxon>Craniata</taxon>
        <taxon>Vertebrata</taxon>
        <taxon>Euteleostomi</taxon>
        <taxon>Amphibia</taxon>
        <taxon>Batrachia</taxon>
        <taxon>Caudata</taxon>
        <taxon>Salamandroidea</taxon>
        <taxon>Salamandridae</taxon>
        <taxon>Pleurodelinae</taxon>
        <taxon>Pleurodeles</taxon>
    </lineage>
</organism>
<dbReference type="GO" id="GO:0032040">
    <property type="term" value="C:small-subunit processome"/>
    <property type="evidence" value="ECO:0007669"/>
    <property type="project" value="TreeGrafter"/>
</dbReference>
<name>A0AAV7PV13_PLEWA</name>
<dbReference type="GO" id="GO:0006364">
    <property type="term" value="P:rRNA processing"/>
    <property type="evidence" value="ECO:0007669"/>
    <property type="project" value="UniProtKB-KW"/>
</dbReference>
<protein>
    <recommendedName>
        <fullName evidence="9">U3 small nucleolar RNA-associated protein 18 homolog</fullName>
    </recommendedName>
    <alternativeName>
        <fullName evidence="10">WD repeat-containing protein 50</fullName>
    </alternativeName>
</protein>
<keyword evidence="6" id="KW-0539">Nucleus</keyword>
<gene>
    <name evidence="12" type="ORF">NDU88_010256</name>
</gene>
<keyword evidence="4" id="KW-0853">WD repeat</keyword>
<keyword evidence="2" id="KW-0698">rRNA processing</keyword>
<reference evidence="12" key="1">
    <citation type="journal article" date="2022" name="bioRxiv">
        <title>Sequencing and chromosome-scale assembly of the giantPleurodeles waltlgenome.</title>
        <authorList>
            <person name="Brown T."/>
            <person name="Elewa A."/>
            <person name="Iarovenko S."/>
            <person name="Subramanian E."/>
            <person name="Araus A.J."/>
            <person name="Petzold A."/>
            <person name="Susuki M."/>
            <person name="Suzuki K.-i.T."/>
            <person name="Hayashi T."/>
            <person name="Toyoda A."/>
            <person name="Oliveira C."/>
            <person name="Osipova E."/>
            <person name="Leigh N.D."/>
            <person name="Simon A."/>
            <person name="Yun M.H."/>
        </authorList>
    </citation>
    <scope>NUCLEOTIDE SEQUENCE</scope>
    <source>
        <strain evidence="12">20211129_DDA</strain>
        <tissue evidence="12">Liver</tissue>
    </source>
</reference>
<dbReference type="EMBL" id="JANPWB010000011">
    <property type="protein sequence ID" value="KAJ1131926.1"/>
    <property type="molecule type" value="Genomic_DNA"/>
</dbReference>
<comment type="caution">
    <text evidence="12">The sequence shown here is derived from an EMBL/GenBank/DDBJ whole genome shotgun (WGS) entry which is preliminary data.</text>
</comment>